<sequence>MNRQISQALGWAIGVLVIFPFIIYGVNILFKSKENNGKKYVKKYLESCDQVSTKFPNYSDYKLSYDHYTTSLLSPSETIYKIKFFDSIIKKNCQITFFNYPDFEASKFTTVLHDKKIIIYLNKDDLNNSIYGTKENPIPVFRVREDLPDSVSRNRGPEDGWNVDITDNQFKYNVEQYLTYIMPKEEFKKRFGRGK</sequence>
<accession>A0A3N0C0W4</accession>
<dbReference type="AlphaFoldDB" id="A0A3N0C0W4"/>
<proteinExistence type="predicted"/>
<evidence type="ECO:0000259" key="2">
    <source>
        <dbReference type="Pfam" id="PF26603"/>
    </source>
</evidence>
<dbReference type="InterPro" id="IPR058501">
    <property type="entry name" value="DUF8188"/>
</dbReference>
<gene>
    <name evidence="3" type="ORF">D7004_03625</name>
</gene>
<feature type="transmembrane region" description="Helical" evidence="1">
    <location>
        <begin position="12"/>
        <end position="30"/>
    </location>
</feature>
<dbReference type="RefSeq" id="WP_123204506.1">
    <property type="nucleotide sequence ID" value="NZ_RBEE01000004.1"/>
</dbReference>
<dbReference type="OrthoDB" id="761145at2"/>
<feature type="domain" description="DUF8188" evidence="2">
    <location>
        <begin position="36"/>
        <end position="191"/>
    </location>
</feature>
<dbReference type="Pfam" id="PF26603">
    <property type="entry name" value="DUF8188"/>
    <property type="match status" value="1"/>
</dbReference>
<keyword evidence="1" id="KW-0812">Transmembrane</keyword>
<keyword evidence="4" id="KW-1185">Reference proteome</keyword>
<organism evidence="3 4">
    <name type="scientific">Pedobacter jejuensis</name>
    <dbReference type="NCBI Taxonomy" id="1268550"/>
    <lineage>
        <taxon>Bacteria</taxon>
        <taxon>Pseudomonadati</taxon>
        <taxon>Bacteroidota</taxon>
        <taxon>Sphingobacteriia</taxon>
        <taxon>Sphingobacteriales</taxon>
        <taxon>Sphingobacteriaceae</taxon>
        <taxon>Pedobacter</taxon>
    </lineage>
</organism>
<evidence type="ECO:0000313" key="4">
    <source>
        <dbReference type="Proteomes" id="UP000274046"/>
    </source>
</evidence>
<keyword evidence="1" id="KW-1133">Transmembrane helix</keyword>
<comment type="caution">
    <text evidence="3">The sequence shown here is derived from an EMBL/GenBank/DDBJ whole genome shotgun (WGS) entry which is preliminary data.</text>
</comment>
<protein>
    <recommendedName>
        <fullName evidence="2">DUF8188 domain-containing protein</fullName>
    </recommendedName>
</protein>
<reference evidence="3 4" key="1">
    <citation type="submission" date="2018-10" db="EMBL/GenBank/DDBJ databases">
        <title>Genome sequencing of Pedobacter jejuensis TNB23.</title>
        <authorList>
            <person name="Cho Y.-J."/>
            <person name="Cho A."/>
            <person name="Kim O.-S."/>
        </authorList>
    </citation>
    <scope>NUCLEOTIDE SEQUENCE [LARGE SCALE GENOMIC DNA]</scope>
    <source>
        <strain evidence="3 4">TNB23</strain>
    </source>
</reference>
<evidence type="ECO:0000313" key="3">
    <source>
        <dbReference type="EMBL" id="RNL55853.1"/>
    </source>
</evidence>
<dbReference type="Proteomes" id="UP000274046">
    <property type="component" value="Unassembled WGS sequence"/>
</dbReference>
<keyword evidence="1" id="KW-0472">Membrane</keyword>
<dbReference type="EMBL" id="RBEE01000004">
    <property type="protein sequence ID" value="RNL55853.1"/>
    <property type="molecule type" value="Genomic_DNA"/>
</dbReference>
<name>A0A3N0C0W4_9SPHI</name>
<evidence type="ECO:0000256" key="1">
    <source>
        <dbReference type="SAM" id="Phobius"/>
    </source>
</evidence>